<dbReference type="RefSeq" id="WP_345224584.1">
    <property type="nucleotide sequence ID" value="NZ_BAABHA010000007.1"/>
</dbReference>
<reference evidence="2" key="1">
    <citation type="journal article" date="2019" name="Int. J. Syst. Evol. Microbiol.">
        <title>The Global Catalogue of Microorganisms (GCM) 10K type strain sequencing project: providing services to taxonomists for standard genome sequencing and annotation.</title>
        <authorList>
            <consortium name="The Broad Institute Genomics Platform"/>
            <consortium name="The Broad Institute Genome Sequencing Center for Infectious Disease"/>
            <person name="Wu L."/>
            <person name="Ma J."/>
        </authorList>
    </citation>
    <scope>NUCLEOTIDE SEQUENCE [LARGE SCALE GENOMIC DNA]</scope>
    <source>
        <strain evidence="2">JCM 17924</strain>
    </source>
</reference>
<keyword evidence="2" id="KW-1185">Reference proteome</keyword>
<evidence type="ECO:0000313" key="2">
    <source>
        <dbReference type="Proteomes" id="UP001500454"/>
    </source>
</evidence>
<accession>A0ABP8J2A3</accession>
<dbReference type="Proteomes" id="UP001500454">
    <property type="component" value="Unassembled WGS sequence"/>
</dbReference>
<proteinExistence type="predicted"/>
<name>A0ABP8J2A3_9BACT</name>
<evidence type="ECO:0000313" key="1">
    <source>
        <dbReference type="EMBL" id="GAA4383424.1"/>
    </source>
</evidence>
<organism evidence="1 2">
    <name type="scientific">Hymenobacter koreensis</name>
    <dbReference type="NCBI Taxonomy" id="1084523"/>
    <lineage>
        <taxon>Bacteria</taxon>
        <taxon>Pseudomonadati</taxon>
        <taxon>Bacteroidota</taxon>
        <taxon>Cytophagia</taxon>
        <taxon>Cytophagales</taxon>
        <taxon>Hymenobacteraceae</taxon>
        <taxon>Hymenobacter</taxon>
    </lineage>
</organism>
<gene>
    <name evidence="1" type="ORF">GCM10023186_24540</name>
</gene>
<protein>
    <submittedName>
        <fullName evidence="1">Uncharacterized protein</fullName>
    </submittedName>
</protein>
<dbReference type="EMBL" id="BAABHA010000007">
    <property type="protein sequence ID" value="GAA4383424.1"/>
    <property type="molecule type" value="Genomic_DNA"/>
</dbReference>
<comment type="caution">
    <text evidence="1">The sequence shown here is derived from an EMBL/GenBank/DDBJ whole genome shotgun (WGS) entry which is preliminary data.</text>
</comment>
<sequence length="113" mass="12514">MTDSYLRSLGFAPTQSERIGSRPAFSEAWCYQHDHMANDGSLLFIEHPLGIDVCRLSSTEAPLNQQDVFAALPLTDRTGLEAAIAAFYTAHGGIGKSVPPFVPFVFRPYRRIQ</sequence>